<accession>A0A067SZB7</accession>
<dbReference type="Proteomes" id="UP000027222">
    <property type="component" value="Unassembled WGS sequence"/>
</dbReference>
<name>A0A067SZB7_GALM3</name>
<dbReference type="STRING" id="685588.A0A067SZB7"/>
<organism evidence="1 2">
    <name type="scientific">Galerina marginata (strain CBS 339.88)</name>
    <dbReference type="NCBI Taxonomy" id="685588"/>
    <lineage>
        <taxon>Eukaryota</taxon>
        <taxon>Fungi</taxon>
        <taxon>Dikarya</taxon>
        <taxon>Basidiomycota</taxon>
        <taxon>Agaricomycotina</taxon>
        <taxon>Agaricomycetes</taxon>
        <taxon>Agaricomycetidae</taxon>
        <taxon>Agaricales</taxon>
        <taxon>Agaricineae</taxon>
        <taxon>Strophariaceae</taxon>
        <taxon>Galerina</taxon>
    </lineage>
</organism>
<reference evidence="2" key="1">
    <citation type="journal article" date="2014" name="Proc. Natl. Acad. Sci. U.S.A.">
        <title>Extensive sampling of basidiomycete genomes demonstrates inadequacy of the white-rot/brown-rot paradigm for wood decay fungi.</title>
        <authorList>
            <person name="Riley R."/>
            <person name="Salamov A.A."/>
            <person name="Brown D.W."/>
            <person name="Nagy L.G."/>
            <person name="Floudas D."/>
            <person name="Held B.W."/>
            <person name="Levasseur A."/>
            <person name="Lombard V."/>
            <person name="Morin E."/>
            <person name="Otillar R."/>
            <person name="Lindquist E.A."/>
            <person name="Sun H."/>
            <person name="LaButti K.M."/>
            <person name="Schmutz J."/>
            <person name="Jabbour D."/>
            <person name="Luo H."/>
            <person name="Baker S.E."/>
            <person name="Pisabarro A.G."/>
            <person name="Walton J.D."/>
            <person name="Blanchette R.A."/>
            <person name="Henrissat B."/>
            <person name="Martin F."/>
            <person name="Cullen D."/>
            <person name="Hibbett D.S."/>
            <person name="Grigoriev I.V."/>
        </authorList>
    </citation>
    <scope>NUCLEOTIDE SEQUENCE [LARGE SCALE GENOMIC DNA]</scope>
    <source>
        <strain evidence="2">CBS 339.88</strain>
    </source>
</reference>
<dbReference type="HOGENOM" id="CLU_060580_0_0_1"/>
<evidence type="ECO:0000313" key="1">
    <source>
        <dbReference type="EMBL" id="KDR73009.1"/>
    </source>
</evidence>
<sequence>MSKQWQLDQQYADVMGNHPFGIALYRPLPRSSFNPGSCGYFDDFGAWNPIAHFDDGAEALREKGLSTAQELEKAPVDDGIIWGPKTSSRTRATKVELSGGIDPALGIPITVSAVYSYSVDKDIGAILLTSPRITYERYYHSSPFKRWCKENAPTILRRWPEVKTHGLWIITSTHSTKKCAINMWDARGRRLKVGFDAEVAGLGKAGPNGSWYRSQSDEGWGEYTTEGDDKSVVFFGGLKFQYSWVLGRDLKRIATDVLRGEEQPESITAFLDPGNEEKSFLVDCEEYLSEEESKEPPEC</sequence>
<dbReference type="EMBL" id="KL142387">
    <property type="protein sequence ID" value="KDR73009.1"/>
    <property type="molecule type" value="Genomic_DNA"/>
</dbReference>
<keyword evidence="2" id="KW-1185">Reference proteome</keyword>
<proteinExistence type="predicted"/>
<dbReference type="AlphaFoldDB" id="A0A067SZB7"/>
<gene>
    <name evidence="1" type="ORF">GALMADRAFT_252413</name>
</gene>
<evidence type="ECO:0000313" key="2">
    <source>
        <dbReference type="Proteomes" id="UP000027222"/>
    </source>
</evidence>
<protein>
    <submittedName>
        <fullName evidence="1">Uncharacterized protein</fullName>
    </submittedName>
</protein>
<dbReference type="OrthoDB" id="2883672at2759"/>